<evidence type="ECO:0000313" key="3">
    <source>
        <dbReference type="Proteomes" id="UP001054902"/>
    </source>
</evidence>
<feature type="transmembrane region" description="Helical" evidence="1">
    <location>
        <begin position="79"/>
        <end position="101"/>
    </location>
</feature>
<keyword evidence="1" id="KW-0472">Membrane</keyword>
<feature type="transmembrane region" description="Helical" evidence="1">
    <location>
        <begin position="50"/>
        <end position="72"/>
    </location>
</feature>
<organism evidence="2 3">
    <name type="scientific">Chaetoceros tenuissimus</name>
    <dbReference type="NCBI Taxonomy" id="426638"/>
    <lineage>
        <taxon>Eukaryota</taxon>
        <taxon>Sar</taxon>
        <taxon>Stramenopiles</taxon>
        <taxon>Ochrophyta</taxon>
        <taxon>Bacillariophyta</taxon>
        <taxon>Coscinodiscophyceae</taxon>
        <taxon>Chaetocerotophycidae</taxon>
        <taxon>Chaetocerotales</taxon>
        <taxon>Chaetocerotaceae</taxon>
        <taxon>Chaetoceros</taxon>
    </lineage>
</organism>
<comment type="caution">
    <text evidence="2">The sequence shown here is derived from an EMBL/GenBank/DDBJ whole genome shotgun (WGS) entry which is preliminary data.</text>
</comment>
<dbReference type="AlphaFoldDB" id="A0AAD3CEZ5"/>
<keyword evidence="1" id="KW-1133">Transmembrane helix</keyword>
<dbReference type="Proteomes" id="UP001054902">
    <property type="component" value="Unassembled WGS sequence"/>
</dbReference>
<protein>
    <submittedName>
        <fullName evidence="2">Uncharacterized protein</fullName>
    </submittedName>
</protein>
<evidence type="ECO:0000313" key="2">
    <source>
        <dbReference type="EMBL" id="GFH44576.1"/>
    </source>
</evidence>
<sequence>MDPDKTRPGKTKITLTVARITGPSLTVLILTENPLVNPNLYQQQSPVVVYLNGFVLFVAGLAIVQCHNVWLLTGGNFRITTLLVTIIGWGSLLLGSSRMLLPVLWAEKSREIHCKFDGNDNDLKSRLEILLLKENVGLLLWESFLLIVGIFLTFEAYIGKLRKVEFHDKK</sequence>
<name>A0AAD3CEZ5_9STRA</name>
<evidence type="ECO:0000256" key="1">
    <source>
        <dbReference type="SAM" id="Phobius"/>
    </source>
</evidence>
<keyword evidence="3" id="KW-1185">Reference proteome</keyword>
<accession>A0AAD3CEZ5</accession>
<feature type="transmembrane region" description="Helical" evidence="1">
    <location>
        <begin position="12"/>
        <end position="30"/>
    </location>
</feature>
<dbReference type="EMBL" id="BLLK01000020">
    <property type="protein sequence ID" value="GFH44576.1"/>
    <property type="molecule type" value="Genomic_DNA"/>
</dbReference>
<proteinExistence type="predicted"/>
<gene>
    <name evidence="2" type="ORF">CTEN210_01050</name>
</gene>
<reference evidence="2 3" key="1">
    <citation type="journal article" date="2021" name="Sci. Rep.">
        <title>The genome of the diatom Chaetoceros tenuissimus carries an ancient integrated fragment of an extant virus.</title>
        <authorList>
            <person name="Hongo Y."/>
            <person name="Kimura K."/>
            <person name="Takaki Y."/>
            <person name="Yoshida Y."/>
            <person name="Baba S."/>
            <person name="Kobayashi G."/>
            <person name="Nagasaki K."/>
            <person name="Hano T."/>
            <person name="Tomaru Y."/>
        </authorList>
    </citation>
    <scope>NUCLEOTIDE SEQUENCE [LARGE SCALE GENOMIC DNA]</scope>
    <source>
        <strain evidence="2 3">NIES-3715</strain>
    </source>
</reference>
<keyword evidence="1" id="KW-0812">Transmembrane</keyword>
<feature type="transmembrane region" description="Helical" evidence="1">
    <location>
        <begin position="138"/>
        <end position="158"/>
    </location>
</feature>